<evidence type="ECO:0000256" key="8">
    <source>
        <dbReference type="RuleBase" id="RU000683"/>
    </source>
</evidence>
<dbReference type="InterPro" id="IPR004360">
    <property type="entry name" value="Glyas_Fos-R_dOase_dom"/>
</dbReference>
<dbReference type="GO" id="GO:0008198">
    <property type="term" value="F:ferrous iron binding"/>
    <property type="evidence" value="ECO:0007669"/>
    <property type="project" value="InterPro"/>
</dbReference>
<dbReference type="SUPFAM" id="SSF54593">
    <property type="entry name" value="Glyoxalase/Bleomycin resistance protein/Dihydroxybiphenyl dioxygenase"/>
    <property type="match status" value="2"/>
</dbReference>
<dbReference type="PANTHER" id="PTHR36113">
    <property type="entry name" value="LYASE, PUTATIVE-RELATED-RELATED"/>
    <property type="match status" value="1"/>
</dbReference>
<comment type="similarity">
    <text evidence="2 8">Belongs to the extradiol ring-cleavage dioxygenase family.</text>
</comment>
<dbReference type="InterPro" id="IPR051332">
    <property type="entry name" value="Fosfomycin_Res_Enzymes"/>
</dbReference>
<dbReference type="GO" id="GO:0051213">
    <property type="term" value="F:dioxygenase activity"/>
    <property type="evidence" value="ECO:0007669"/>
    <property type="project" value="UniProtKB-KW"/>
</dbReference>
<dbReference type="EMBL" id="RQEV01000008">
    <property type="protein sequence ID" value="TGK19422.1"/>
    <property type="molecule type" value="Genomic_DNA"/>
</dbReference>
<evidence type="ECO:0000256" key="3">
    <source>
        <dbReference type="ARBA" id="ARBA00022723"/>
    </source>
</evidence>
<dbReference type="Proteomes" id="UP000297855">
    <property type="component" value="Unassembled WGS sequence"/>
</dbReference>
<dbReference type="AlphaFoldDB" id="A0A4R9GRG0"/>
<keyword evidence="4 8" id="KW-0058">Aromatic hydrocarbons catabolism</keyword>
<sequence length="327" mass="37437">MSEIDQKNLFNFSRLGYAIIESNRLDEWIAFGRDAIGMHAEYLSRDALSFRMDSHTRRILIQKGKLEDFSALGFQLIGEEYLDKILEILKKRKVEIRKGTEAEAVLRGVKSFWGFSGPKGLRIEIFTDPILTDTPLSMLSKGFVTGQFGMGHVAMVSKRPEKTIEFWKEIFGARISDSIRQKLSGMTVDITFLRMNPRHHSVAVASTTGLHLDPLPTRVQHLNIEVKNLEDMTEAYLRCRKLGFEIAHGIGQHPNDLELSFYAITPSGFELEVGWNPIPVSETDWKEMKYKQISSWGHQPEISTVLPRVNEFRRGIASLFRSEYIPF</sequence>
<name>A0A4R9GRG0_9LEPT</name>
<feature type="domain" description="VOC" evidence="9">
    <location>
        <begin position="14"/>
        <end position="128"/>
    </location>
</feature>
<keyword evidence="6 8" id="KW-0560">Oxidoreductase</keyword>
<evidence type="ECO:0000256" key="4">
    <source>
        <dbReference type="ARBA" id="ARBA00022797"/>
    </source>
</evidence>
<dbReference type="Pfam" id="PF00903">
    <property type="entry name" value="Glyoxalase"/>
    <property type="match status" value="1"/>
</dbReference>
<dbReference type="CDD" id="cd07252">
    <property type="entry name" value="BphC1-RGP6_N_like"/>
    <property type="match status" value="1"/>
</dbReference>
<keyword evidence="5 8" id="KW-0223">Dioxygenase</keyword>
<evidence type="ECO:0000256" key="6">
    <source>
        <dbReference type="ARBA" id="ARBA00023002"/>
    </source>
</evidence>
<evidence type="ECO:0000256" key="7">
    <source>
        <dbReference type="ARBA" id="ARBA00023004"/>
    </source>
</evidence>
<dbReference type="Gene3D" id="3.10.180.10">
    <property type="entry name" value="2,3-Dihydroxybiphenyl 1,2-Dioxygenase, domain 1"/>
    <property type="match status" value="2"/>
</dbReference>
<evidence type="ECO:0000256" key="5">
    <source>
        <dbReference type="ARBA" id="ARBA00022964"/>
    </source>
</evidence>
<keyword evidence="7 8" id="KW-0408">Iron</keyword>
<comment type="caution">
    <text evidence="10">The sequence shown here is derived from an EMBL/GenBank/DDBJ whole genome shotgun (WGS) entry which is preliminary data.</text>
</comment>
<dbReference type="Pfam" id="PF22632">
    <property type="entry name" value="BphC_D1"/>
    <property type="match status" value="1"/>
</dbReference>
<protein>
    <submittedName>
        <fullName evidence="10">Extradiol ring-cleavage dioxygenase</fullName>
    </submittedName>
</protein>
<evidence type="ECO:0000256" key="1">
    <source>
        <dbReference type="ARBA" id="ARBA00001954"/>
    </source>
</evidence>
<dbReference type="RefSeq" id="WP_135813123.1">
    <property type="nucleotide sequence ID" value="NZ_RQEV01000008.1"/>
</dbReference>
<organism evidence="10 11">
    <name type="scientific">Leptospira fluminis</name>
    <dbReference type="NCBI Taxonomy" id="2484979"/>
    <lineage>
        <taxon>Bacteria</taxon>
        <taxon>Pseudomonadati</taxon>
        <taxon>Spirochaetota</taxon>
        <taxon>Spirochaetia</taxon>
        <taxon>Leptospirales</taxon>
        <taxon>Leptospiraceae</taxon>
        <taxon>Leptospira</taxon>
    </lineage>
</organism>
<gene>
    <name evidence="10" type="ORF">EHO61_08100</name>
</gene>
<evidence type="ECO:0000256" key="2">
    <source>
        <dbReference type="ARBA" id="ARBA00008784"/>
    </source>
</evidence>
<keyword evidence="3" id="KW-0479">Metal-binding</keyword>
<dbReference type="PANTHER" id="PTHR36113:SF1">
    <property type="entry name" value="GLYOXALASE_BLEOMYCIN RESISTANCE PROTEIN_DIOXYGENASE"/>
    <property type="match status" value="1"/>
</dbReference>
<dbReference type="PROSITE" id="PS00082">
    <property type="entry name" value="EXTRADIOL_DIOXYGENAS"/>
    <property type="match status" value="1"/>
</dbReference>
<dbReference type="OrthoDB" id="371072at2"/>
<dbReference type="CDD" id="cd07237">
    <property type="entry name" value="BphC1-RGP6_C_like"/>
    <property type="match status" value="1"/>
</dbReference>
<proteinExistence type="inferred from homology"/>
<dbReference type="InterPro" id="IPR029068">
    <property type="entry name" value="Glyas_Bleomycin-R_OHBP_Dase"/>
</dbReference>
<comment type="cofactor">
    <cofactor evidence="1 8">
        <name>Fe(2+)</name>
        <dbReference type="ChEBI" id="CHEBI:29033"/>
    </cofactor>
</comment>
<feature type="domain" description="VOC" evidence="9">
    <location>
        <begin position="149"/>
        <end position="276"/>
    </location>
</feature>
<accession>A0A4R9GRG0</accession>
<evidence type="ECO:0000313" key="11">
    <source>
        <dbReference type="Proteomes" id="UP000297855"/>
    </source>
</evidence>
<reference evidence="10" key="1">
    <citation type="journal article" date="2019" name="PLoS Negl. Trop. Dis.">
        <title>Revisiting the worldwide diversity of Leptospira species in the environment.</title>
        <authorList>
            <person name="Vincent A.T."/>
            <person name="Schiettekatte O."/>
            <person name="Bourhy P."/>
            <person name="Veyrier F.J."/>
            <person name="Picardeau M."/>
        </authorList>
    </citation>
    <scope>NUCLEOTIDE SEQUENCE [LARGE SCALE GENOMIC DNA]</scope>
    <source>
        <strain evidence="10">SCS5</strain>
    </source>
</reference>
<evidence type="ECO:0000259" key="9">
    <source>
        <dbReference type="PROSITE" id="PS51819"/>
    </source>
</evidence>
<keyword evidence="11" id="KW-1185">Reference proteome</keyword>
<evidence type="ECO:0000313" key="10">
    <source>
        <dbReference type="EMBL" id="TGK19422.1"/>
    </source>
</evidence>
<dbReference type="InterPro" id="IPR037523">
    <property type="entry name" value="VOC_core"/>
</dbReference>
<dbReference type="InterPro" id="IPR000486">
    <property type="entry name" value="Xdiol_ring_cleave_dOase_1/2"/>
</dbReference>
<dbReference type="PROSITE" id="PS51819">
    <property type="entry name" value="VOC"/>
    <property type="match status" value="2"/>
</dbReference>